<keyword evidence="10 11" id="KW-0472">Membrane</keyword>
<dbReference type="AlphaFoldDB" id="A0A7K4FMT8"/>
<dbReference type="GO" id="GO:0070069">
    <property type="term" value="C:cytochrome complex"/>
    <property type="evidence" value="ECO:0007669"/>
    <property type="project" value="InterPro"/>
</dbReference>
<dbReference type="EMBL" id="JABGBP010000160">
    <property type="protein sequence ID" value="NOL60121.1"/>
    <property type="molecule type" value="Genomic_DNA"/>
</dbReference>
<keyword evidence="4" id="KW-0349">Heme</keyword>
<evidence type="ECO:0000256" key="4">
    <source>
        <dbReference type="ARBA" id="ARBA00022617"/>
    </source>
</evidence>
<dbReference type="RefSeq" id="WP_171481550.1">
    <property type="nucleotide sequence ID" value="NZ_JABGBP010000160.1"/>
</dbReference>
<sequence>VTEINAWMNTPNGFNVSEFVTKGVVTNVNPFAPFITASTAAEELHMSGAVYYAGIAMILGYLIYKYLKTTNMSEKMIYRRGINITAVFMILDIIYLGATGSNELSTLMVIEPIKYTALELDLHATIGTSFATMAPEHIFGVLINHKLAYAPSFPYAQSLLAFPLTFGKGSIPGLIPLTTYKGVTDYGVW</sequence>
<feature type="non-terminal residue" evidence="12">
    <location>
        <position position="189"/>
    </location>
</feature>
<feature type="transmembrane region" description="Helical" evidence="11">
    <location>
        <begin position="79"/>
        <end position="98"/>
    </location>
</feature>
<dbReference type="GO" id="GO:0005886">
    <property type="term" value="C:plasma membrane"/>
    <property type="evidence" value="ECO:0007669"/>
    <property type="project" value="UniProtKB-SubCell"/>
</dbReference>
<evidence type="ECO:0000313" key="12">
    <source>
        <dbReference type="EMBL" id="NOL60121.1"/>
    </source>
</evidence>
<feature type="non-terminal residue" evidence="12">
    <location>
        <position position="1"/>
    </location>
</feature>
<reference evidence="12 13" key="1">
    <citation type="submission" date="2020-05" db="EMBL/GenBank/DDBJ databases">
        <authorList>
            <person name="Zhang R."/>
        </authorList>
    </citation>
    <scope>NUCLEOTIDE SEQUENCE [LARGE SCALE GENOMIC DNA]</scope>
    <source>
        <strain evidence="12 13">DSM 28986</strain>
    </source>
</reference>
<gene>
    <name evidence="12" type="ORF">HLB00_04635</name>
</gene>
<dbReference type="InterPro" id="IPR002585">
    <property type="entry name" value="Cyt-d_ubiquinol_oxidase_su_1"/>
</dbReference>
<evidence type="ECO:0000256" key="8">
    <source>
        <dbReference type="ARBA" id="ARBA00022989"/>
    </source>
</evidence>
<keyword evidence="2" id="KW-0813">Transport</keyword>
<keyword evidence="7" id="KW-0249">Electron transport</keyword>
<dbReference type="GO" id="GO:0009055">
    <property type="term" value="F:electron transfer activity"/>
    <property type="evidence" value="ECO:0007669"/>
    <property type="project" value="InterPro"/>
</dbReference>
<evidence type="ECO:0000256" key="5">
    <source>
        <dbReference type="ARBA" id="ARBA00022692"/>
    </source>
</evidence>
<keyword evidence="6" id="KW-0479">Metal-binding</keyword>
<evidence type="ECO:0000256" key="9">
    <source>
        <dbReference type="ARBA" id="ARBA00023004"/>
    </source>
</evidence>
<proteinExistence type="predicted"/>
<dbReference type="Proteomes" id="UP000546917">
    <property type="component" value="Unassembled WGS sequence"/>
</dbReference>
<organism evidence="12 13">
    <name type="scientific">Ferroplasma acidiphilum</name>
    <dbReference type="NCBI Taxonomy" id="74969"/>
    <lineage>
        <taxon>Archaea</taxon>
        <taxon>Methanobacteriati</taxon>
        <taxon>Thermoplasmatota</taxon>
        <taxon>Thermoplasmata</taxon>
        <taxon>Thermoplasmatales</taxon>
        <taxon>Ferroplasmaceae</taxon>
        <taxon>Ferroplasma</taxon>
    </lineage>
</organism>
<accession>A0A7K4FMT8</accession>
<keyword evidence="3" id="KW-1003">Cell membrane</keyword>
<evidence type="ECO:0000256" key="7">
    <source>
        <dbReference type="ARBA" id="ARBA00022982"/>
    </source>
</evidence>
<dbReference type="Pfam" id="PF01654">
    <property type="entry name" value="Cyt_bd_oxida_I"/>
    <property type="match status" value="1"/>
</dbReference>
<protein>
    <submittedName>
        <fullName evidence="12">Cytochrome ubiquinol oxidase subunit I</fullName>
    </submittedName>
</protein>
<evidence type="ECO:0000256" key="1">
    <source>
        <dbReference type="ARBA" id="ARBA00004651"/>
    </source>
</evidence>
<keyword evidence="5 11" id="KW-0812">Transmembrane</keyword>
<evidence type="ECO:0000256" key="2">
    <source>
        <dbReference type="ARBA" id="ARBA00022448"/>
    </source>
</evidence>
<dbReference type="GO" id="GO:0019646">
    <property type="term" value="P:aerobic electron transport chain"/>
    <property type="evidence" value="ECO:0007669"/>
    <property type="project" value="InterPro"/>
</dbReference>
<keyword evidence="9" id="KW-0408">Iron</keyword>
<keyword evidence="8 11" id="KW-1133">Transmembrane helix</keyword>
<comment type="subcellular location">
    <subcellularLocation>
        <location evidence="1">Cell membrane</location>
        <topology evidence="1">Multi-pass membrane protein</topology>
    </subcellularLocation>
</comment>
<comment type="caution">
    <text evidence="12">The sequence shown here is derived from an EMBL/GenBank/DDBJ whole genome shotgun (WGS) entry which is preliminary data.</text>
</comment>
<dbReference type="GO" id="GO:0046872">
    <property type="term" value="F:metal ion binding"/>
    <property type="evidence" value="ECO:0007669"/>
    <property type="project" value="UniProtKB-KW"/>
</dbReference>
<evidence type="ECO:0000256" key="6">
    <source>
        <dbReference type="ARBA" id="ARBA00022723"/>
    </source>
</evidence>
<evidence type="ECO:0000313" key="13">
    <source>
        <dbReference type="Proteomes" id="UP000546917"/>
    </source>
</evidence>
<feature type="transmembrane region" description="Helical" evidence="11">
    <location>
        <begin position="49"/>
        <end position="67"/>
    </location>
</feature>
<name>A0A7K4FMT8_9ARCH</name>
<evidence type="ECO:0000256" key="11">
    <source>
        <dbReference type="SAM" id="Phobius"/>
    </source>
</evidence>
<evidence type="ECO:0000256" key="10">
    <source>
        <dbReference type="ARBA" id="ARBA00023136"/>
    </source>
</evidence>
<evidence type="ECO:0000256" key="3">
    <source>
        <dbReference type="ARBA" id="ARBA00022475"/>
    </source>
</evidence>